<name>A0AAV6XSH5_9LAMI</name>
<dbReference type="PANTHER" id="PTHR33232">
    <property type="entry name" value="PROTEIN SIEVE ELEMENT OCCLUSION B-LIKE"/>
    <property type="match status" value="1"/>
</dbReference>
<dbReference type="PANTHER" id="PTHR33232:SF11">
    <property type="entry name" value="PROTEIN SIEVE ELEMENT OCCLUSION C"/>
    <property type="match status" value="1"/>
</dbReference>
<dbReference type="GO" id="GO:0010088">
    <property type="term" value="P:phloem development"/>
    <property type="evidence" value="ECO:0007669"/>
    <property type="project" value="InterPro"/>
</dbReference>
<evidence type="ECO:0000313" key="4">
    <source>
        <dbReference type="Proteomes" id="UP000826271"/>
    </source>
</evidence>
<evidence type="ECO:0000313" key="3">
    <source>
        <dbReference type="EMBL" id="KAG8383254.1"/>
    </source>
</evidence>
<dbReference type="AlphaFoldDB" id="A0AAV6XSH5"/>
<dbReference type="InterPro" id="IPR027944">
    <property type="entry name" value="SEO_C"/>
</dbReference>
<dbReference type="InterPro" id="IPR039299">
    <property type="entry name" value="SEOA"/>
</dbReference>
<dbReference type="Pfam" id="PF14576">
    <property type="entry name" value="SEO_N"/>
    <property type="match status" value="1"/>
</dbReference>
<dbReference type="Pfam" id="PF14577">
    <property type="entry name" value="SEO_C"/>
    <property type="match status" value="1"/>
</dbReference>
<evidence type="ECO:0000259" key="1">
    <source>
        <dbReference type="Pfam" id="PF14576"/>
    </source>
</evidence>
<dbReference type="Proteomes" id="UP000826271">
    <property type="component" value="Unassembled WGS sequence"/>
</dbReference>
<sequence>MSLLEDEHMNPIPSSSINEDFLTREVLLTHDPDDRHLDSEMLLQIVESTCCSTTENVSYAQLNEIGTRNIDLTGSNEPISFIVYKISNEILCQCFKDENLHNKTLYLLEMLSHYTWDAKVVLALASFAHSFGLFWLIMKLQSNNALAFSLAKVKHLPGPIGMLKPKFKAMNMLVKTMVKVTKVIISFEGMSLQYELVDDKAMEITKSKIYLATYWIFRSILVCSSQIADLRNLRLEQVHRNSKDAYFLFRHSDETVIAAWALHSVGNKLSILCHDLEQLVDTCRDRIETKLLEKLPIMFEENQIDNQNVLRTLFGLQNQFPFKNPTSQKQCGIYELKNKVIILLISKPRINEVFLLVQQTYSHPHHKKIDDNYVVLWVPIQSSNEWNRADKTSFEFLSNGLPWLSIRRPWSLNSAVVNHIKQKWDFEEDPIMVVLNENGKVTNRDAMDMVWIWGPKAFPFSSAREKELWEEENWTLDLMINGINPLLTHWVEEGKNVCIYGSNNLDWVRKFNAKMKELKREGIQLEVVYVGCKNPFEQVKNIIDTIDQENLCTSLILTKVHFFWLRLESIKRSLSHQDYTMNCDQILKNVEELLDCDDGWAVIGRGSFSTDMIKLDSKTLDECVELFPLWCRNVATLGLVGAIRSVFEPTFGGGNCHHNELVPYEEGLIEKTLICGSCQRPMEKFVLYQGLIEKCV</sequence>
<organism evidence="3 4">
    <name type="scientific">Buddleja alternifolia</name>
    <dbReference type="NCBI Taxonomy" id="168488"/>
    <lineage>
        <taxon>Eukaryota</taxon>
        <taxon>Viridiplantae</taxon>
        <taxon>Streptophyta</taxon>
        <taxon>Embryophyta</taxon>
        <taxon>Tracheophyta</taxon>
        <taxon>Spermatophyta</taxon>
        <taxon>Magnoliopsida</taxon>
        <taxon>eudicotyledons</taxon>
        <taxon>Gunneridae</taxon>
        <taxon>Pentapetalae</taxon>
        <taxon>asterids</taxon>
        <taxon>lamiids</taxon>
        <taxon>Lamiales</taxon>
        <taxon>Scrophulariaceae</taxon>
        <taxon>Buddlejeae</taxon>
        <taxon>Buddleja</taxon>
    </lineage>
</organism>
<evidence type="ECO:0008006" key="5">
    <source>
        <dbReference type="Google" id="ProtNLM"/>
    </source>
</evidence>
<evidence type="ECO:0000259" key="2">
    <source>
        <dbReference type="Pfam" id="PF14577"/>
    </source>
</evidence>
<dbReference type="InterPro" id="IPR027942">
    <property type="entry name" value="SEO_N"/>
</dbReference>
<reference evidence="3" key="1">
    <citation type="submission" date="2019-10" db="EMBL/GenBank/DDBJ databases">
        <authorList>
            <person name="Zhang R."/>
            <person name="Pan Y."/>
            <person name="Wang J."/>
            <person name="Ma R."/>
            <person name="Yu S."/>
        </authorList>
    </citation>
    <scope>NUCLEOTIDE SEQUENCE</scope>
    <source>
        <strain evidence="3">LA-IB0</strain>
        <tissue evidence="3">Leaf</tissue>
    </source>
</reference>
<feature type="domain" description="Sieve element occlusion C-terminal" evidence="2">
    <location>
        <begin position="464"/>
        <end position="689"/>
    </location>
</feature>
<accession>A0AAV6XSH5</accession>
<dbReference type="EMBL" id="WHWC01000005">
    <property type="protein sequence ID" value="KAG8383254.1"/>
    <property type="molecule type" value="Genomic_DNA"/>
</dbReference>
<keyword evidence="4" id="KW-1185">Reference proteome</keyword>
<gene>
    <name evidence="3" type="ORF">BUALT_Bualt05G0165300</name>
</gene>
<proteinExistence type="predicted"/>
<feature type="domain" description="Sieve element occlusion N-terminal" evidence="1">
    <location>
        <begin position="19"/>
        <end position="290"/>
    </location>
</feature>
<comment type="caution">
    <text evidence="3">The sequence shown here is derived from an EMBL/GenBank/DDBJ whole genome shotgun (WGS) entry which is preliminary data.</text>
</comment>
<protein>
    <recommendedName>
        <fullName evidence="5">Protein SIEVE ELEMENT OCCLUSION C</fullName>
    </recommendedName>
</protein>